<comment type="caution">
    <text evidence="1">The sequence shown here is derived from an EMBL/GenBank/DDBJ whole genome shotgun (WGS) entry which is preliminary data.</text>
</comment>
<dbReference type="EMBL" id="JAMZEL010000002">
    <property type="protein sequence ID" value="MCP1382413.1"/>
    <property type="molecule type" value="Genomic_DNA"/>
</dbReference>
<protein>
    <submittedName>
        <fullName evidence="1">YbjP/YqhG family protein</fullName>
    </submittedName>
</protein>
<dbReference type="Proteomes" id="UP001204772">
    <property type="component" value="Unassembled WGS sequence"/>
</dbReference>
<dbReference type="Gene3D" id="3.10.450.50">
    <property type="match status" value="1"/>
</dbReference>
<organism evidence="1 2">
    <name type="scientific">Runella salmonicolor</name>
    <dbReference type="NCBI Taxonomy" id="2950278"/>
    <lineage>
        <taxon>Bacteria</taxon>
        <taxon>Pseudomonadati</taxon>
        <taxon>Bacteroidota</taxon>
        <taxon>Cytophagia</taxon>
        <taxon>Cytophagales</taxon>
        <taxon>Spirosomataceae</taxon>
        <taxon>Runella</taxon>
    </lineage>
</organism>
<evidence type="ECO:0000313" key="1">
    <source>
        <dbReference type="EMBL" id="MCP1382413.1"/>
    </source>
</evidence>
<dbReference type="RefSeq" id="WP_253526646.1">
    <property type="nucleotide sequence ID" value="NZ_JAMZEL010000002.1"/>
</dbReference>
<sequence>MILYGIFLRFFAKKSCFHRYFCIQPQPNFEKMKRSLFLMIFIGFGLHSLNAQTPTAAQAANDFYKWYLTKGVNLGWRKVVNHPDLTPSFRKRLTNFFKKMEKDNEGGYDPILQAQDFEEKFLLKPVSQSPTKAIFNFWMFGQKAAVVTLINSNNKWMIDAIQGV</sequence>
<gene>
    <name evidence="1" type="ORF">NCI00_08265</name>
</gene>
<reference evidence="1 2" key="1">
    <citation type="submission" date="2022-06" db="EMBL/GenBank/DDBJ databases">
        <title>Runella sp. S5 genome sequencing.</title>
        <authorList>
            <person name="Park S."/>
        </authorList>
    </citation>
    <scope>NUCLEOTIDE SEQUENCE [LARGE SCALE GENOMIC DNA]</scope>
    <source>
        <strain evidence="1 2">S5</strain>
    </source>
</reference>
<proteinExistence type="predicted"/>
<keyword evidence="2" id="KW-1185">Reference proteome</keyword>
<accession>A0ABT1FPC0</accession>
<evidence type="ECO:0000313" key="2">
    <source>
        <dbReference type="Proteomes" id="UP001204772"/>
    </source>
</evidence>
<name>A0ABT1FPC0_9BACT</name>